<gene>
    <name evidence="3" type="ORF">SAMN05216559_1321</name>
</gene>
<dbReference type="InterPro" id="IPR021741">
    <property type="entry name" value="DUF3311"/>
</dbReference>
<dbReference type="Proteomes" id="UP000199062">
    <property type="component" value="Unassembled WGS sequence"/>
</dbReference>
<feature type="compositionally biased region" description="Acidic residues" evidence="1">
    <location>
        <begin position="98"/>
        <end position="109"/>
    </location>
</feature>
<dbReference type="STRING" id="767519.SAMN05216559_1321"/>
<feature type="region of interest" description="Disordered" evidence="1">
    <location>
        <begin position="92"/>
        <end position="115"/>
    </location>
</feature>
<evidence type="ECO:0008006" key="5">
    <source>
        <dbReference type="Google" id="ProtNLM"/>
    </source>
</evidence>
<dbReference type="AlphaFoldDB" id="A0A1I6KQU8"/>
<dbReference type="Pfam" id="PF11755">
    <property type="entry name" value="DUF3311"/>
    <property type="match status" value="1"/>
</dbReference>
<accession>A0A1I6KQU8</accession>
<keyword evidence="2" id="KW-0812">Transmembrane</keyword>
<keyword evidence="2" id="KW-0472">Membrane</keyword>
<evidence type="ECO:0000256" key="1">
    <source>
        <dbReference type="SAM" id="MobiDB-lite"/>
    </source>
</evidence>
<dbReference type="EMBL" id="FOZK01000001">
    <property type="protein sequence ID" value="SFR93557.1"/>
    <property type="molecule type" value="Genomic_DNA"/>
</dbReference>
<sequence>MCDQSNDTPIMSGANAARGDQEGRLRLAGWAAVAFVLVALAVPWFLWRDATVVAGLPLWVWWHVGWMALASVVFYVFTKRAWGIGIVRADAGHGGTTEAEDPVDGEDSAEVTRRG</sequence>
<feature type="transmembrane region" description="Helical" evidence="2">
    <location>
        <begin position="59"/>
        <end position="78"/>
    </location>
</feature>
<reference evidence="3 4" key="1">
    <citation type="submission" date="2016-10" db="EMBL/GenBank/DDBJ databases">
        <authorList>
            <person name="de Groot N.N."/>
        </authorList>
    </citation>
    <scope>NUCLEOTIDE SEQUENCE [LARGE SCALE GENOMIC DNA]</scope>
    <source>
        <strain evidence="3 4">CGMCC 1.10457</strain>
    </source>
</reference>
<keyword evidence="2" id="KW-1133">Transmembrane helix</keyword>
<evidence type="ECO:0000313" key="4">
    <source>
        <dbReference type="Proteomes" id="UP000199062"/>
    </source>
</evidence>
<evidence type="ECO:0000313" key="3">
    <source>
        <dbReference type="EMBL" id="SFR93557.1"/>
    </source>
</evidence>
<evidence type="ECO:0000256" key="2">
    <source>
        <dbReference type="SAM" id="Phobius"/>
    </source>
</evidence>
<protein>
    <recommendedName>
        <fullName evidence="5">DUF3311 domain-containing protein</fullName>
    </recommendedName>
</protein>
<proteinExistence type="predicted"/>
<feature type="transmembrane region" description="Helical" evidence="2">
    <location>
        <begin position="27"/>
        <end position="47"/>
    </location>
</feature>
<name>A0A1I6KQU8_9EURY</name>
<organism evidence="3 4">
    <name type="scientific">Halomicrobium zhouii</name>
    <dbReference type="NCBI Taxonomy" id="767519"/>
    <lineage>
        <taxon>Archaea</taxon>
        <taxon>Methanobacteriati</taxon>
        <taxon>Methanobacteriota</taxon>
        <taxon>Stenosarchaea group</taxon>
        <taxon>Halobacteria</taxon>
        <taxon>Halobacteriales</taxon>
        <taxon>Haloarculaceae</taxon>
        <taxon>Halomicrobium</taxon>
    </lineage>
</organism>
<keyword evidence="4" id="KW-1185">Reference proteome</keyword>